<proteinExistence type="predicted"/>
<gene>
    <name evidence="3" type="ORF">LCGC14_0679630</name>
</gene>
<feature type="compositionally biased region" description="Basic and acidic residues" evidence="2">
    <location>
        <begin position="355"/>
        <end position="381"/>
    </location>
</feature>
<name>A0A0F9R8W8_9ZZZZ</name>
<reference evidence="3" key="1">
    <citation type="journal article" date="2015" name="Nature">
        <title>Complex archaea that bridge the gap between prokaryotes and eukaryotes.</title>
        <authorList>
            <person name="Spang A."/>
            <person name="Saw J.H."/>
            <person name="Jorgensen S.L."/>
            <person name="Zaremba-Niedzwiedzka K."/>
            <person name="Martijn J."/>
            <person name="Lind A.E."/>
            <person name="van Eijk R."/>
            <person name="Schleper C."/>
            <person name="Guy L."/>
            <person name="Ettema T.J."/>
        </authorList>
    </citation>
    <scope>NUCLEOTIDE SEQUENCE</scope>
</reference>
<dbReference type="InterPro" id="IPR019861">
    <property type="entry name" value="PorP/SprF_Bacteroidetes"/>
</dbReference>
<evidence type="ECO:0000256" key="2">
    <source>
        <dbReference type="SAM" id="MobiDB-lite"/>
    </source>
</evidence>
<accession>A0A0F9R8W8</accession>
<dbReference type="EMBL" id="LAZR01001368">
    <property type="protein sequence ID" value="KKN45777.1"/>
    <property type="molecule type" value="Genomic_DNA"/>
</dbReference>
<dbReference type="AlphaFoldDB" id="A0A0F9R8W8"/>
<organism evidence="3">
    <name type="scientific">marine sediment metagenome</name>
    <dbReference type="NCBI Taxonomy" id="412755"/>
    <lineage>
        <taxon>unclassified sequences</taxon>
        <taxon>metagenomes</taxon>
        <taxon>ecological metagenomes</taxon>
    </lineage>
</organism>
<protein>
    <recommendedName>
        <fullName evidence="4">SPOR domain-containing protein</fullName>
    </recommendedName>
</protein>
<comment type="caution">
    <text evidence="3">The sequence shown here is derived from an EMBL/GenBank/DDBJ whole genome shotgun (WGS) entry which is preliminary data.</text>
</comment>
<dbReference type="Pfam" id="PF11751">
    <property type="entry name" value="PorP_SprF"/>
    <property type="match status" value="1"/>
</dbReference>
<evidence type="ECO:0008006" key="4">
    <source>
        <dbReference type="Google" id="ProtNLM"/>
    </source>
</evidence>
<feature type="region of interest" description="Disordered" evidence="2">
    <location>
        <begin position="336"/>
        <end position="385"/>
    </location>
</feature>
<keyword evidence="1" id="KW-0175">Coiled coil</keyword>
<sequence>MSEYLFLFYHNIMNRPTITLLFVLFITVVHSQQKRLPADLRQHNLTTYDASLFNPAFSAGRNNPESVAVWARWQWQGIDANPSTLFLNYTRALNERSAAGIGFFQHNTGIFVNTGAALNYAHTFKLNSMVRLAIGANIFGFRQKLADDRFSVDPNLPLPISNESNDFILQMAPGISLEVQRFTLSLTSENLLDYNFESKEGNTAKSDKVFMSLLSYDFPITLGSETNSFLRPSVYMRTLPGQSNQIGFYTHLNTDGYYGQVGYNNFYGYALGGGYTFFNRLTVGALMEIGTGASLQKETSFELMASYFLGTPGDRHKMVGNIEEDVNPLEEIELREEDSEVEEMSGKVADGENQVDEKKDAQKYREAEVKQQRKNEKKVRDSLAQVQKDIESTAKKEQKQLEQQAKETVKKQAAIDKANAQEAEIKRAETAKAEEQAKAKIAFEEAEKANKARKMDSITQGKNAEKLELQKEQQREMDSIAQASANGIRKDNSKPNVQVKQVEIITPQKGEKYEEIQIEDGLVPGFYLIANVFSTKTYFEAFKSHLILNGIQPLTFKRSKNGFNYVYLKRYNVIKEARAARDSKFGGKYSGDTWIFRVVQK</sequence>
<feature type="coiled-coil region" evidence="1">
    <location>
        <begin position="387"/>
        <end position="452"/>
    </location>
</feature>
<evidence type="ECO:0000313" key="3">
    <source>
        <dbReference type="EMBL" id="KKN45777.1"/>
    </source>
</evidence>
<evidence type="ECO:0000256" key="1">
    <source>
        <dbReference type="SAM" id="Coils"/>
    </source>
</evidence>
<dbReference type="NCBIfam" id="TIGR03519">
    <property type="entry name" value="T9SS_PorP_fam"/>
    <property type="match status" value="1"/>
</dbReference>